<evidence type="ECO:0000313" key="2">
    <source>
        <dbReference type="EMBL" id="GIH21198.1"/>
    </source>
</evidence>
<dbReference type="InterPro" id="IPR019197">
    <property type="entry name" value="Biotin-prot_ligase_N"/>
</dbReference>
<dbReference type="Pfam" id="PF09825">
    <property type="entry name" value="BPL_N"/>
    <property type="match status" value="1"/>
</dbReference>
<comment type="caution">
    <text evidence="2">The sequence shown here is derived from an EMBL/GenBank/DDBJ whole genome shotgun (WGS) entry which is preliminary data.</text>
</comment>
<sequence length="423" mass="44005">MARIALYGAGGSPYHHAAILARAGHAVAFVFPADIIGGALAGFDAFVMPGGGYRAMQGQLEPLGAVGCRSIRDYVAGGGTYIGSCAGSYDAATVPARFLRVCPEQAELCLLEARVWNDGESVLGVIQSPGIGELEAVNAAPEHPVMAGMPATFRITHYNGPLFVGGHALARVGGPTSKFTPAEEFLQPATAPRLIDQAVEAGVANIVAGEFGAGKVVLFGSHPEFGSSLAMDDVGIAATMLRNAVAWAGDGQRDVRATLADRPVPDAVRDADLHRLPQLVDEIAARCAALSKREEPPWLAPSAAMALFGRTGAEVWADALRQLPAFAAAAAAGAPDLGTPLLSYRPPADWSVDGGFHGVVPLLEQAVGLLARAEENWSGSYRAEDPYEHLRDSQYHLVAGSYLAAVGRAASAALLTRMTPPRA</sequence>
<evidence type="ECO:0000259" key="1">
    <source>
        <dbReference type="Pfam" id="PF09825"/>
    </source>
</evidence>
<gene>
    <name evidence="2" type="ORF">Raf01_93700</name>
</gene>
<dbReference type="AlphaFoldDB" id="A0A8J3R2D4"/>
<dbReference type="SUPFAM" id="SSF52317">
    <property type="entry name" value="Class I glutamine amidotransferase-like"/>
    <property type="match status" value="1"/>
</dbReference>
<protein>
    <recommendedName>
        <fullName evidence="1">Biotin-protein ligase N-terminal domain-containing protein</fullName>
    </recommendedName>
</protein>
<dbReference type="EMBL" id="BONZ01000119">
    <property type="protein sequence ID" value="GIH21198.1"/>
    <property type="molecule type" value="Genomic_DNA"/>
</dbReference>
<reference evidence="2" key="1">
    <citation type="submission" date="2021-01" db="EMBL/GenBank/DDBJ databases">
        <title>Whole genome shotgun sequence of Rugosimonospora africana NBRC 104875.</title>
        <authorList>
            <person name="Komaki H."/>
            <person name="Tamura T."/>
        </authorList>
    </citation>
    <scope>NUCLEOTIDE SEQUENCE</scope>
    <source>
        <strain evidence="2">NBRC 104875</strain>
    </source>
</reference>
<accession>A0A8J3R2D4</accession>
<keyword evidence="3" id="KW-1185">Reference proteome</keyword>
<name>A0A8J3R2D4_9ACTN</name>
<dbReference type="Proteomes" id="UP000642748">
    <property type="component" value="Unassembled WGS sequence"/>
</dbReference>
<proteinExistence type="predicted"/>
<evidence type="ECO:0000313" key="3">
    <source>
        <dbReference type="Proteomes" id="UP000642748"/>
    </source>
</evidence>
<dbReference type="InterPro" id="IPR029062">
    <property type="entry name" value="Class_I_gatase-like"/>
</dbReference>
<organism evidence="2 3">
    <name type="scientific">Rugosimonospora africana</name>
    <dbReference type="NCBI Taxonomy" id="556532"/>
    <lineage>
        <taxon>Bacteria</taxon>
        <taxon>Bacillati</taxon>
        <taxon>Actinomycetota</taxon>
        <taxon>Actinomycetes</taxon>
        <taxon>Micromonosporales</taxon>
        <taxon>Micromonosporaceae</taxon>
        <taxon>Rugosimonospora</taxon>
    </lineage>
</organism>
<dbReference type="RefSeq" id="WP_203924592.1">
    <property type="nucleotide sequence ID" value="NZ_BONZ01000119.1"/>
</dbReference>
<feature type="domain" description="Biotin-protein ligase N-terminal" evidence="1">
    <location>
        <begin position="45"/>
        <end position="92"/>
    </location>
</feature>